<dbReference type="SUPFAM" id="SSF52540">
    <property type="entry name" value="P-loop containing nucleoside triphosphate hydrolases"/>
    <property type="match status" value="1"/>
</dbReference>
<name>A0A6A7C1M2_9PEZI</name>
<dbReference type="InterPro" id="IPR056125">
    <property type="entry name" value="DUF7708"/>
</dbReference>
<proteinExistence type="inferred from homology"/>
<evidence type="ECO:0000259" key="8">
    <source>
        <dbReference type="Pfam" id="PF24809"/>
    </source>
</evidence>
<dbReference type="Pfam" id="PF00400">
    <property type="entry name" value="WD40"/>
    <property type="match status" value="3"/>
</dbReference>
<evidence type="ECO:0000313" key="11">
    <source>
        <dbReference type="Proteomes" id="UP000799421"/>
    </source>
</evidence>
<dbReference type="Gene3D" id="3.40.50.300">
    <property type="entry name" value="P-loop containing nucleotide triphosphate hydrolases"/>
    <property type="match status" value="1"/>
</dbReference>
<comment type="similarity">
    <text evidence="3">Belongs to the WD repeat MDV1/CAF4 family.</text>
</comment>
<evidence type="ECO:0000256" key="1">
    <source>
        <dbReference type="ARBA" id="ARBA00022574"/>
    </source>
</evidence>
<dbReference type="PANTHER" id="PTHR22847">
    <property type="entry name" value="WD40 REPEAT PROTEIN"/>
    <property type="match status" value="1"/>
</dbReference>
<dbReference type="Proteomes" id="UP000799421">
    <property type="component" value="Unassembled WGS sequence"/>
</dbReference>
<evidence type="ECO:0000256" key="3">
    <source>
        <dbReference type="ARBA" id="ARBA00038415"/>
    </source>
</evidence>
<dbReference type="Pfam" id="PF07676">
    <property type="entry name" value="PD40"/>
    <property type="match status" value="1"/>
</dbReference>
<dbReference type="InterPro" id="IPR001680">
    <property type="entry name" value="WD40_rpt"/>
</dbReference>
<dbReference type="InterPro" id="IPR011659">
    <property type="entry name" value="WD40"/>
</dbReference>
<feature type="region of interest" description="Disordered" evidence="7">
    <location>
        <begin position="1"/>
        <end position="25"/>
    </location>
</feature>
<feature type="domain" description="Nephrocystin 3-like N-terminal" evidence="9">
    <location>
        <begin position="334"/>
        <end position="494"/>
    </location>
</feature>
<evidence type="ECO:0000256" key="2">
    <source>
        <dbReference type="ARBA" id="ARBA00022737"/>
    </source>
</evidence>
<dbReference type="PROSITE" id="PS50082">
    <property type="entry name" value="WD_REPEATS_2"/>
    <property type="match status" value="1"/>
</dbReference>
<dbReference type="PROSITE" id="PS50294">
    <property type="entry name" value="WD_REPEATS_REGION"/>
    <property type="match status" value="1"/>
</dbReference>
<feature type="domain" description="DUF7708" evidence="8">
    <location>
        <begin position="116"/>
        <end position="240"/>
    </location>
</feature>
<keyword evidence="1 6" id="KW-0853">WD repeat</keyword>
<dbReference type="PANTHER" id="PTHR22847:SF637">
    <property type="entry name" value="WD REPEAT DOMAIN 5B"/>
    <property type="match status" value="1"/>
</dbReference>
<evidence type="ECO:0000313" key="10">
    <source>
        <dbReference type="EMBL" id="KAF2861192.1"/>
    </source>
</evidence>
<feature type="repeat" description="WD" evidence="6">
    <location>
        <begin position="1320"/>
        <end position="1361"/>
    </location>
</feature>
<organism evidence="10 11">
    <name type="scientific">Piedraia hortae CBS 480.64</name>
    <dbReference type="NCBI Taxonomy" id="1314780"/>
    <lineage>
        <taxon>Eukaryota</taxon>
        <taxon>Fungi</taxon>
        <taxon>Dikarya</taxon>
        <taxon>Ascomycota</taxon>
        <taxon>Pezizomycotina</taxon>
        <taxon>Dothideomycetes</taxon>
        <taxon>Dothideomycetidae</taxon>
        <taxon>Capnodiales</taxon>
        <taxon>Piedraiaceae</taxon>
        <taxon>Piedraia</taxon>
    </lineage>
</organism>
<sequence>MRELARNFKEKGKSPTSRLPISTSQASASATQPLQFSQPYNALIPVSAPVLVPRVPFRDISQLRLDALVSLPPDDHKLVEDLLGPNSDFSRDAARILALRGRNQAKKPDQYIIGMKKISCQIMQFATVFDVATNAQAEVLSLPWAGIRSLLMMAQRAHEQSESVLKGIETALDTSYLLDTYFNTYSKLNGTPSIGLLYDNVVKLYGLILKFLAHAHNASDMNRLERVVHSLTDDVLPKFRAEHDAMLKIVQSYAGAVNLEVSGRQRVWVTKQLELLRKDQENINKGVKGVQQTLDLSALPSVDGAAYNSIDYRNRNQIGESQLCLHGTRVQIRQTILNWATTANDQRVFWLSGKAGTGKSTIARTVAHELAKQGYLVGSFFFRRGRGDLDRVRYLLPTIARQMAESIPSISHEIAAAIHGVPPVDERPLTSQFDALIKDPLSGYNTGHATDVRVIVIDALDECEDWGAIGNVMSLWPKLAAHTSMNLRVFVTSRSDHKVGDKLSRLEPSGLQREKLENLQTSTIKQDLTLFCNDELRKLREESKSILSHDALEDGWPGEIVVNKLVDICQPLFIAASTIFRDVSSNPRQRLQRWVDRLNFCDADALSVIYSDILEQAADLDKEWLSWFNKVIKPIALLQSPLTISALTDLLGGGDPMLVTNALKPLSSVIDFPSGKEVKAGSWATVRIYHESFRDFLMGSNLKGKSSFWTDEAKTHGVLLGKCIALLKHKLGRNVCKQNDPAAEQYSLPPEHVGRFIPMAVQYACHNWVNHASHSKHKIEDDGQVDRFLRTCFLFWIEAMAWLDKVGEVLLSLRQLQKYIEAKCSSAVRSFVADALRWVPAHREIISDTPLQTYLSALAFAPSNSVVKTSVDHVIDDFLQVWSPITSDWGPILQKVGLLEGENTMGNQIRSIALSTDGTKLVTTVDDGTVRLINVESGTEEDCKEIKICSVASLISGQNLATIAGLDGSLWKWKLGEELRKFDSKLPGVAKCASVSPDGRVAAWGLDDGKIYLLHVENNIGEVIRGHSSSVLCMRFLSDNETLLSGSTEIWRWCTKAGHERVCEVGTNIHDITISPDGNTIAWSAEQIISVFHCDTHEVDQIKYKGRSPSFTITPDSQKILISYHTSPYGPRILLCDLRTKLKPIELYLDLQELGNMTFSHDGKTIWVGRFGESLTQLDANLVMKSRQQSTGKAAIALSTDGQSLASLSHDHQLKLWSTETKVCKQRLSDKRLLKVAGPQDSVILISSDSRFVVVADLDSLSSAVFMWNLEKNELRELEHRAQRVSALAISPDNKTLLCGFRNGYIWTMDLESGERLKSFTGNTMRIKHIAFSPTGQDFASVSADSTIRIWSPESQTPLIFGDLAFPDTAAFSAGGRMLYSAGPRHIFEWDIEKACKVRALRLEDPQGGGLVLVNGRFMPSAFLPFLGRSEANDVDSISENQEIWAVDWQRWIKIDGRNMLIFADPLKRRGWISCGRTMVFPNDETGFTVLNFTGKTSF</sequence>
<dbReference type="SMART" id="SM00320">
    <property type="entry name" value="WD40"/>
    <property type="match status" value="7"/>
</dbReference>
<dbReference type="Gene3D" id="2.130.10.10">
    <property type="entry name" value="YVTN repeat-like/Quinoprotein amine dehydrogenase"/>
    <property type="match status" value="2"/>
</dbReference>
<comment type="function">
    <text evidence="5">Involved in mitochondrial fission. Acts as an adapter protein required to form mitochondrial fission complexes. Formation of these complexes is required to promote constriction and fission of the mitochondrial compartment at a late step in mitochondrial division.</text>
</comment>
<dbReference type="Pfam" id="PF24883">
    <property type="entry name" value="NPHP3_N"/>
    <property type="match status" value="1"/>
</dbReference>
<dbReference type="GO" id="GO:1990234">
    <property type="term" value="C:transferase complex"/>
    <property type="evidence" value="ECO:0007669"/>
    <property type="project" value="UniProtKB-ARBA"/>
</dbReference>
<dbReference type="OrthoDB" id="10251741at2759"/>
<keyword evidence="11" id="KW-1185">Reference proteome</keyword>
<dbReference type="InterPro" id="IPR056884">
    <property type="entry name" value="NPHP3-like_N"/>
</dbReference>
<gene>
    <name evidence="10" type="ORF">K470DRAFT_294396</name>
</gene>
<evidence type="ECO:0000256" key="7">
    <source>
        <dbReference type="SAM" id="MobiDB-lite"/>
    </source>
</evidence>
<dbReference type="InterPro" id="IPR015943">
    <property type="entry name" value="WD40/YVTN_repeat-like_dom_sf"/>
</dbReference>
<keyword evidence="10" id="KW-0378">Hydrolase</keyword>
<evidence type="ECO:0000256" key="4">
    <source>
        <dbReference type="ARBA" id="ARBA00039789"/>
    </source>
</evidence>
<evidence type="ECO:0000256" key="5">
    <source>
        <dbReference type="ARBA" id="ARBA00043913"/>
    </source>
</evidence>
<feature type="compositionally biased region" description="Basic and acidic residues" evidence="7">
    <location>
        <begin position="1"/>
        <end position="13"/>
    </location>
</feature>
<keyword evidence="2" id="KW-0677">Repeat</keyword>
<dbReference type="Pfam" id="PF24809">
    <property type="entry name" value="DUF7708"/>
    <property type="match status" value="1"/>
</dbReference>
<dbReference type="InterPro" id="IPR027417">
    <property type="entry name" value="P-loop_NTPase"/>
</dbReference>
<accession>A0A6A7C1M2</accession>
<dbReference type="SUPFAM" id="SSF50998">
    <property type="entry name" value="Quinoprotein alcohol dehydrogenase-like"/>
    <property type="match status" value="1"/>
</dbReference>
<dbReference type="GO" id="GO:0008233">
    <property type="term" value="F:peptidase activity"/>
    <property type="evidence" value="ECO:0007669"/>
    <property type="project" value="UniProtKB-KW"/>
</dbReference>
<evidence type="ECO:0000256" key="6">
    <source>
        <dbReference type="PROSITE-ProRule" id="PRU00221"/>
    </source>
</evidence>
<protein>
    <recommendedName>
        <fullName evidence="4">Mitochondrial division protein 1</fullName>
    </recommendedName>
</protein>
<dbReference type="EMBL" id="MU005974">
    <property type="protein sequence ID" value="KAF2861192.1"/>
    <property type="molecule type" value="Genomic_DNA"/>
</dbReference>
<dbReference type="GO" id="GO:0006508">
    <property type="term" value="P:proteolysis"/>
    <property type="evidence" value="ECO:0007669"/>
    <property type="project" value="UniProtKB-KW"/>
</dbReference>
<dbReference type="InterPro" id="IPR011047">
    <property type="entry name" value="Quinoprotein_ADH-like_sf"/>
</dbReference>
<keyword evidence="10" id="KW-0645">Protease</keyword>
<reference evidence="10" key="1">
    <citation type="journal article" date="2020" name="Stud. Mycol.">
        <title>101 Dothideomycetes genomes: a test case for predicting lifestyles and emergence of pathogens.</title>
        <authorList>
            <person name="Haridas S."/>
            <person name="Albert R."/>
            <person name="Binder M."/>
            <person name="Bloem J."/>
            <person name="Labutti K."/>
            <person name="Salamov A."/>
            <person name="Andreopoulos B."/>
            <person name="Baker S."/>
            <person name="Barry K."/>
            <person name="Bills G."/>
            <person name="Bluhm B."/>
            <person name="Cannon C."/>
            <person name="Castanera R."/>
            <person name="Culley D."/>
            <person name="Daum C."/>
            <person name="Ezra D."/>
            <person name="Gonzalez J."/>
            <person name="Henrissat B."/>
            <person name="Kuo A."/>
            <person name="Liang C."/>
            <person name="Lipzen A."/>
            <person name="Lutzoni F."/>
            <person name="Magnuson J."/>
            <person name="Mondo S."/>
            <person name="Nolan M."/>
            <person name="Ohm R."/>
            <person name="Pangilinan J."/>
            <person name="Park H.-J."/>
            <person name="Ramirez L."/>
            <person name="Alfaro M."/>
            <person name="Sun H."/>
            <person name="Tritt A."/>
            <person name="Yoshinaga Y."/>
            <person name="Zwiers L.-H."/>
            <person name="Turgeon B."/>
            <person name="Goodwin S."/>
            <person name="Spatafora J."/>
            <person name="Crous P."/>
            <person name="Grigoriev I."/>
        </authorList>
    </citation>
    <scope>NUCLEOTIDE SEQUENCE</scope>
    <source>
        <strain evidence="10">CBS 480.64</strain>
    </source>
</reference>
<evidence type="ECO:0000259" key="9">
    <source>
        <dbReference type="Pfam" id="PF24883"/>
    </source>
</evidence>